<dbReference type="Proteomes" id="UP000254282">
    <property type="component" value="Unassembled WGS sequence"/>
</dbReference>
<dbReference type="AlphaFoldDB" id="A0A381FKT5"/>
<organism evidence="2 3">
    <name type="scientific">Chryseobacterium indoltheticum</name>
    <dbReference type="NCBI Taxonomy" id="254"/>
    <lineage>
        <taxon>Bacteria</taxon>
        <taxon>Pseudomonadati</taxon>
        <taxon>Bacteroidota</taxon>
        <taxon>Flavobacteriia</taxon>
        <taxon>Flavobacteriales</taxon>
        <taxon>Weeksellaceae</taxon>
        <taxon>Chryseobacterium group</taxon>
        <taxon>Chryseobacterium</taxon>
    </lineage>
</organism>
<dbReference type="InterPro" id="IPR032557">
    <property type="entry name" value="DUF4935"/>
</dbReference>
<sequence>MDSYIKLKGAMGFKLLKNIPDYDHLFQNIDKESVLDDFKKKLDDYISRGLIEIIPYKPLNIASIFNDYFNQNPPFGQKNKKSEFPDAFSSKLIEEFIVENGLSDVSIFSLDNDFSQLESRATITKDYISFLNLENSKLEKAEIAESVYLLNQESIVDQFKDWFEDRLYDYSLYYDAVNWKDIHDVVIEDINVDALEFSVVDITDKEVFAEITSNVSVKIDVTTDNEEFTYYDSDDKTYHYFDTDNVSFIKTFKCSMTIGIEVNTKDDYSEEYEIESVNEDVEIYFDSIEDFY</sequence>
<evidence type="ECO:0000259" key="1">
    <source>
        <dbReference type="Pfam" id="PF16289"/>
    </source>
</evidence>
<protein>
    <recommendedName>
        <fullName evidence="1">DUF4935 domain-containing protein</fullName>
    </recommendedName>
</protein>
<feature type="domain" description="DUF4935" evidence="1">
    <location>
        <begin position="31"/>
        <end position="114"/>
    </location>
</feature>
<evidence type="ECO:0000313" key="3">
    <source>
        <dbReference type="Proteomes" id="UP000254282"/>
    </source>
</evidence>
<dbReference type="EMBL" id="UFVR01000004">
    <property type="protein sequence ID" value="SUX47176.1"/>
    <property type="molecule type" value="Genomic_DNA"/>
</dbReference>
<evidence type="ECO:0000313" key="2">
    <source>
        <dbReference type="EMBL" id="SUX47176.1"/>
    </source>
</evidence>
<name>A0A381FKT5_9FLAO</name>
<gene>
    <name evidence="2" type="ORF">NCTC13532_02737</name>
</gene>
<proteinExistence type="predicted"/>
<reference evidence="2 3" key="1">
    <citation type="submission" date="2018-06" db="EMBL/GenBank/DDBJ databases">
        <authorList>
            <consortium name="Pathogen Informatics"/>
            <person name="Doyle S."/>
        </authorList>
    </citation>
    <scope>NUCLEOTIDE SEQUENCE [LARGE SCALE GENOMIC DNA]</scope>
    <source>
        <strain evidence="2 3">NCTC13532</strain>
    </source>
</reference>
<dbReference type="RefSeq" id="WP_115620677.1">
    <property type="nucleotide sequence ID" value="NZ_UFVR01000004.1"/>
</dbReference>
<accession>A0A381FKT5</accession>
<dbReference type="Pfam" id="PF16289">
    <property type="entry name" value="PIN_12"/>
    <property type="match status" value="1"/>
</dbReference>